<comment type="caution">
    <text evidence="5">The sequence shown here is derived from an EMBL/GenBank/DDBJ whole genome shotgun (WGS) entry which is preliminary data.</text>
</comment>
<keyword evidence="3" id="KW-0539">Nucleus</keyword>
<comment type="subcellular location">
    <subcellularLocation>
        <location evidence="1">Nucleus</location>
    </subcellularLocation>
</comment>
<evidence type="ECO:0000256" key="2">
    <source>
        <dbReference type="ARBA" id="ARBA00023125"/>
    </source>
</evidence>
<sequence length="331" mass="38446">MASKRKRLNLKEKTDVLEVAEKEKLSIRSLAEHFHVGKTQISELLKDKEGIRKMWILNSNENLKFRKTETSEIDEVLMKWFRSARAKNIPVSDVLLQEKAREVGESLRLETFKASNGWLEKFRTRHNISFKQICGEEKSVNPNEVTDWIGKLKSLLKGYDDRDIFNAVETDSFTASFRTRPYVLRVKNVVALKLQKSGSLVCCVSTCWETSKLQLLLEKLRSPDASRTLMNENVEEYVKIDEDLSTEEENLHVSNFIHWDITEALALSEDDDEESPMEDCKIKDYSKALKYSEQLKQFFLNNEDSEGLTKLNLMKIHLEKQVCCVKKINQT</sequence>
<dbReference type="Proteomes" id="UP000499080">
    <property type="component" value="Unassembled WGS sequence"/>
</dbReference>
<evidence type="ECO:0000259" key="4">
    <source>
        <dbReference type="PROSITE" id="PS51253"/>
    </source>
</evidence>
<dbReference type="SUPFAM" id="SSF46689">
    <property type="entry name" value="Homeodomain-like"/>
    <property type="match status" value="2"/>
</dbReference>
<dbReference type="Gene3D" id="1.10.10.60">
    <property type="entry name" value="Homeodomain-like"/>
    <property type="match status" value="2"/>
</dbReference>
<name>A0A4Y2W029_ARAVE</name>
<dbReference type="Pfam" id="PF03221">
    <property type="entry name" value="HTH_Tnp_Tc5"/>
    <property type="match status" value="1"/>
</dbReference>
<evidence type="ECO:0000256" key="1">
    <source>
        <dbReference type="ARBA" id="ARBA00004123"/>
    </source>
</evidence>
<dbReference type="InterPro" id="IPR006600">
    <property type="entry name" value="HTH_CenpB_DNA-bd_dom"/>
</dbReference>
<gene>
    <name evidence="5" type="primary">TIGD4_22</name>
    <name evidence="5" type="ORF">AVEN_131724_1</name>
</gene>
<evidence type="ECO:0000313" key="6">
    <source>
        <dbReference type="Proteomes" id="UP000499080"/>
    </source>
</evidence>
<reference evidence="5 6" key="1">
    <citation type="journal article" date="2019" name="Sci. Rep.">
        <title>Orb-weaving spider Araneus ventricosus genome elucidates the spidroin gene catalogue.</title>
        <authorList>
            <person name="Kono N."/>
            <person name="Nakamura H."/>
            <person name="Ohtoshi R."/>
            <person name="Moran D.A.P."/>
            <person name="Shinohara A."/>
            <person name="Yoshida Y."/>
            <person name="Fujiwara M."/>
            <person name="Mori M."/>
            <person name="Tomita M."/>
            <person name="Arakawa K."/>
        </authorList>
    </citation>
    <scope>NUCLEOTIDE SEQUENCE [LARGE SCALE GENOMIC DNA]</scope>
</reference>
<protein>
    <submittedName>
        <fullName evidence="5">Tigger transposable element-derived protein 4</fullName>
    </submittedName>
</protein>
<proteinExistence type="predicted"/>
<dbReference type="PROSITE" id="PS51253">
    <property type="entry name" value="HTH_CENPB"/>
    <property type="match status" value="1"/>
</dbReference>
<dbReference type="InterPro" id="IPR007889">
    <property type="entry name" value="HTH_Psq"/>
</dbReference>
<accession>A0A4Y2W029</accession>
<evidence type="ECO:0000313" key="5">
    <source>
        <dbReference type="EMBL" id="GBO29906.1"/>
    </source>
</evidence>
<dbReference type="SMART" id="SM00674">
    <property type="entry name" value="CENPB"/>
    <property type="match status" value="1"/>
</dbReference>
<dbReference type="AlphaFoldDB" id="A0A4Y2W029"/>
<organism evidence="5 6">
    <name type="scientific">Araneus ventricosus</name>
    <name type="common">Orbweaver spider</name>
    <name type="synonym">Epeira ventricosa</name>
    <dbReference type="NCBI Taxonomy" id="182803"/>
    <lineage>
        <taxon>Eukaryota</taxon>
        <taxon>Metazoa</taxon>
        <taxon>Ecdysozoa</taxon>
        <taxon>Arthropoda</taxon>
        <taxon>Chelicerata</taxon>
        <taxon>Arachnida</taxon>
        <taxon>Araneae</taxon>
        <taxon>Araneomorphae</taxon>
        <taxon>Entelegynae</taxon>
        <taxon>Araneoidea</taxon>
        <taxon>Araneidae</taxon>
        <taxon>Araneus</taxon>
    </lineage>
</organism>
<keyword evidence="6" id="KW-1185">Reference proteome</keyword>
<dbReference type="PANTHER" id="PTHR19303:SF73">
    <property type="entry name" value="PROTEIN PDC2"/>
    <property type="match status" value="1"/>
</dbReference>
<dbReference type="GO" id="GO:0003677">
    <property type="term" value="F:DNA binding"/>
    <property type="evidence" value="ECO:0007669"/>
    <property type="project" value="UniProtKB-KW"/>
</dbReference>
<evidence type="ECO:0000256" key="3">
    <source>
        <dbReference type="ARBA" id="ARBA00023242"/>
    </source>
</evidence>
<keyword evidence="2" id="KW-0238">DNA-binding</keyword>
<feature type="domain" description="HTH CENPB-type" evidence="4">
    <location>
        <begin position="61"/>
        <end position="132"/>
    </location>
</feature>
<dbReference type="InterPro" id="IPR009057">
    <property type="entry name" value="Homeodomain-like_sf"/>
</dbReference>
<dbReference type="GO" id="GO:0005634">
    <property type="term" value="C:nucleus"/>
    <property type="evidence" value="ECO:0007669"/>
    <property type="project" value="UniProtKB-SubCell"/>
</dbReference>
<dbReference type="Pfam" id="PF04218">
    <property type="entry name" value="CENP-B_N"/>
    <property type="match status" value="1"/>
</dbReference>
<dbReference type="InterPro" id="IPR050863">
    <property type="entry name" value="CenT-Element_Derived"/>
</dbReference>
<dbReference type="PANTHER" id="PTHR19303">
    <property type="entry name" value="TRANSPOSON"/>
    <property type="match status" value="1"/>
</dbReference>
<dbReference type="EMBL" id="BGPR01053103">
    <property type="protein sequence ID" value="GBO29906.1"/>
    <property type="molecule type" value="Genomic_DNA"/>
</dbReference>